<organism evidence="1 2">
    <name type="scientific">Halalkalibacter kiskunsagensis</name>
    <dbReference type="NCBI Taxonomy" id="1548599"/>
    <lineage>
        <taxon>Bacteria</taxon>
        <taxon>Bacillati</taxon>
        <taxon>Bacillota</taxon>
        <taxon>Bacilli</taxon>
        <taxon>Bacillales</taxon>
        <taxon>Bacillaceae</taxon>
        <taxon>Halalkalibacter</taxon>
    </lineage>
</organism>
<name>A0ABV6KJW1_9BACI</name>
<dbReference type="RefSeq" id="WP_335963847.1">
    <property type="nucleotide sequence ID" value="NZ_JAXBLX010000065.1"/>
</dbReference>
<keyword evidence="2" id="KW-1185">Reference proteome</keyword>
<dbReference type="EMBL" id="JBHLUX010000094">
    <property type="protein sequence ID" value="MFC0473564.1"/>
    <property type="molecule type" value="Genomic_DNA"/>
</dbReference>
<evidence type="ECO:0000313" key="1">
    <source>
        <dbReference type="EMBL" id="MFC0473564.1"/>
    </source>
</evidence>
<dbReference type="Proteomes" id="UP001589838">
    <property type="component" value="Unassembled WGS sequence"/>
</dbReference>
<evidence type="ECO:0000313" key="2">
    <source>
        <dbReference type="Proteomes" id="UP001589838"/>
    </source>
</evidence>
<proteinExistence type="predicted"/>
<reference evidence="1 2" key="1">
    <citation type="submission" date="2024-09" db="EMBL/GenBank/DDBJ databases">
        <authorList>
            <person name="Sun Q."/>
            <person name="Mori K."/>
        </authorList>
    </citation>
    <scope>NUCLEOTIDE SEQUENCE [LARGE SCALE GENOMIC DNA]</scope>
    <source>
        <strain evidence="1 2">NCAIM B.02610</strain>
    </source>
</reference>
<sequence>MKHKKRKDYLHYSALFDHILLLENISRKEKGKSPTIAEVSAIVGDSEEHILECMELGRPDAYKTLH</sequence>
<comment type="caution">
    <text evidence="1">The sequence shown here is derived from an EMBL/GenBank/DDBJ whole genome shotgun (WGS) entry which is preliminary data.</text>
</comment>
<accession>A0ABV6KJW1</accession>
<protein>
    <submittedName>
        <fullName evidence="1">Uncharacterized protein</fullName>
    </submittedName>
</protein>
<gene>
    <name evidence="1" type="ORF">ACFFHM_24415</name>
</gene>